<keyword evidence="4" id="KW-1185">Reference proteome</keyword>
<comment type="caution">
    <text evidence="2">The sequence shown here is derived from an EMBL/GenBank/DDBJ whole genome shotgun (WGS) entry which is preliminary data.</text>
</comment>
<dbReference type="Proteomes" id="UP001152797">
    <property type="component" value="Unassembled WGS sequence"/>
</dbReference>
<evidence type="ECO:0000313" key="3">
    <source>
        <dbReference type="EMBL" id="CAL4787023.1"/>
    </source>
</evidence>
<evidence type="ECO:0000313" key="2">
    <source>
        <dbReference type="EMBL" id="CAI3999711.1"/>
    </source>
</evidence>
<name>A0A9P1G4X6_9DINO</name>
<proteinExistence type="predicted"/>
<gene>
    <name evidence="2" type="ORF">C1SCF055_LOCUS25887</name>
</gene>
<feature type="compositionally biased region" description="Basic and acidic residues" evidence="1">
    <location>
        <begin position="212"/>
        <end position="234"/>
    </location>
</feature>
<feature type="region of interest" description="Disordered" evidence="1">
    <location>
        <begin position="131"/>
        <end position="170"/>
    </location>
</feature>
<dbReference type="InterPro" id="IPR012340">
    <property type="entry name" value="NA-bd_OB-fold"/>
</dbReference>
<evidence type="ECO:0000256" key="1">
    <source>
        <dbReference type="SAM" id="MobiDB-lite"/>
    </source>
</evidence>
<accession>A0A9P1G4X6</accession>
<organism evidence="2">
    <name type="scientific">Cladocopium goreaui</name>
    <dbReference type="NCBI Taxonomy" id="2562237"/>
    <lineage>
        <taxon>Eukaryota</taxon>
        <taxon>Sar</taxon>
        <taxon>Alveolata</taxon>
        <taxon>Dinophyceae</taxon>
        <taxon>Suessiales</taxon>
        <taxon>Symbiodiniaceae</taxon>
        <taxon>Cladocopium</taxon>
    </lineage>
</organism>
<dbReference type="EMBL" id="CAMXCT020002669">
    <property type="protein sequence ID" value="CAL1153086.1"/>
    <property type="molecule type" value="Genomic_DNA"/>
</dbReference>
<reference evidence="2" key="1">
    <citation type="submission" date="2022-10" db="EMBL/GenBank/DDBJ databases">
        <authorList>
            <person name="Chen Y."/>
            <person name="Dougan E. K."/>
            <person name="Chan C."/>
            <person name="Rhodes N."/>
            <person name="Thang M."/>
        </authorList>
    </citation>
    <scope>NUCLEOTIDE SEQUENCE</scope>
</reference>
<dbReference type="EMBL" id="CAMXCT030002669">
    <property type="protein sequence ID" value="CAL4787023.1"/>
    <property type="molecule type" value="Genomic_DNA"/>
</dbReference>
<evidence type="ECO:0000313" key="4">
    <source>
        <dbReference type="Proteomes" id="UP001152797"/>
    </source>
</evidence>
<feature type="region of interest" description="Disordered" evidence="1">
    <location>
        <begin position="208"/>
        <end position="311"/>
    </location>
</feature>
<dbReference type="EMBL" id="CAMXCT010002669">
    <property type="protein sequence ID" value="CAI3999711.1"/>
    <property type="molecule type" value="Genomic_DNA"/>
</dbReference>
<feature type="compositionally biased region" description="Basic residues" evidence="1">
    <location>
        <begin position="262"/>
        <end position="272"/>
    </location>
</feature>
<feature type="compositionally biased region" description="Acidic residues" evidence="1">
    <location>
        <begin position="589"/>
        <end position="598"/>
    </location>
</feature>
<protein>
    <submittedName>
        <fullName evidence="2">Uncharacterized protein</fullName>
    </submittedName>
</protein>
<dbReference type="AlphaFoldDB" id="A0A9P1G4X6"/>
<dbReference type="Gene3D" id="2.40.50.140">
    <property type="entry name" value="Nucleic acid-binding proteins"/>
    <property type="match status" value="1"/>
</dbReference>
<sequence>MAEATAAGGALALTDAARTLTDEEVWDVGTALGRLDPETRSLVATALLLPVHQRQALQLRLAALPEKKLEARDGPTDPAIAKVTEVAVSGGAPYYAGILPRGLAETRSYEVGDARSQWFYVLKRATATRQLDGRGNTSGAPPRAADSGGHDVGARSMGGEEPAAVTDGAADAARRCPARADGRKKAAMRSARALPRCCAGALLRPTATNAGRVERRPNEARKKGRTKEQTRAERVGGQCDSTEWSVRGAGNRPPGDADGARTRRPGGGRRRQGGNETASGRTADRRPSMAAEPAMANTPKRRRRSDARRPAAAELRSVAEVHGRQVRDEVSVVGYLLLVDESTHRAEVQNRGRTEAKSVCNLLVADSSGMVQVTVWAEKAEQVHPAARRWLQEAPDGHFPGVALAGLQVAAYRNKTVPALKRLQSTGRSKVLPSGGSGICAIRPPPQALLQDSRALREPGVTTCVRGTIGNMKELVFSQDDIGMRSLELCTEDGWKIPTMLHGAVAEEDGLADGMQVILFFAETKAPLPNRQEEGGRLWLYESGFVLICGPDPRPGRPCRQLRIGHPTGDASDSGPADGVSSPAVSPAENEEEEDGSR</sequence>
<reference evidence="3 4" key="2">
    <citation type="submission" date="2024-05" db="EMBL/GenBank/DDBJ databases">
        <authorList>
            <person name="Chen Y."/>
            <person name="Shah S."/>
            <person name="Dougan E. K."/>
            <person name="Thang M."/>
            <person name="Chan C."/>
        </authorList>
    </citation>
    <scope>NUCLEOTIDE SEQUENCE [LARGE SCALE GENOMIC DNA]</scope>
</reference>
<feature type="region of interest" description="Disordered" evidence="1">
    <location>
        <begin position="557"/>
        <end position="598"/>
    </location>
</feature>